<name>A0ABY7YNF5_9HYPH</name>
<dbReference type="PANTHER" id="PTHR30469:SF29">
    <property type="entry name" value="BLR2860 PROTEIN"/>
    <property type="match status" value="1"/>
</dbReference>
<dbReference type="RefSeq" id="WP_282219225.1">
    <property type="nucleotide sequence ID" value="NZ_CP118246.1"/>
</dbReference>
<organism evidence="2 3">
    <name type="scientific">Devosia algicola</name>
    <dbReference type="NCBI Taxonomy" id="3026418"/>
    <lineage>
        <taxon>Bacteria</taxon>
        <taxon>Pseudomonadati</taxon>
        <taxon>Pseudomonadota</taxon>
        <taxon>Alphaproteobacteria</taxon>
        <taxon>Hyphomicrobiales</taxon>
        <taxon>Devosiaceae</taxon>
        <taxon>Devosia</taxon>
    </lineage>
</organism>
<reference evidence="2 3" key="1">
    <citation type="submission" date="2023-02" db="EMBL/GenBank/DDBJ databases">
        <title>Devosia algicola sp. nov., isolated from the phycosphere of marine algae.</title>
        <authorList>
            <person name="Kim J.M."/>
            <person name="Lee J.K."/>
            <person name="Choi B.J."/>
            <person name="Bayburt H."/>
            <person name="Jeon C.O."/>
        </authorList>
    </citation>
    <scope>NUCLEOTIDE SEQUENCE [LARGE SCALE GENOMIC DNA]</scope>
    <source>
        <strain evidence="2 3">G20-9</strain>
    </source>
</reference>
<protein>
    <submittedName>
        <fullName evidence="2">Efflux RND transporter periplasmic adaptor subunit</fullName>
    </submittedName>
</protein>
<gene>
    <name evidence="2" type="ORF">PSQ19_00885</name>
</gene>
<dbReference type="EMBL" id="CP118246">
    <property type="protein sequence ID" value="WDR02823.1"/>
    <property type="molecule type" value="Genomic_DNA"/>
</dbReference>
<keyword evidence="3" id="KW-1185">Reference proteome</keyword>
<dbReference type="Proteomes" id="UP001220530">
    <property type="component" value="Chromosome"/>
</dbReference>
<accession>A0ABY7YNF5</accession>
<sequence length="156" mass="16339">MVFVGQVPEARIGLAKTGLEAKITTVTDQSVEGKVTYISSTADSATRSFPVEIEFPNPNGAIRDGITATATVDMGSAPAHLLPQSVLTLNDDGVLGVRAVEQDKVKFYPVQIASDTREGVWVLGLPAKVDVIVIGQEYVTDGQSVAATNVPESAAL</sequence>
<evidence type="ECO:0000259" key="1">
    <source>
        <dbReference type="Pfam" id="PF25954"/>
    </source>
</evidence>
<dbReference type="InterPro" id="IPR058792">
    <property type="entry name" value="Beta-barrel_RND_2"/>
</dbReference>
<proteinExistence type="predicted"/>
<dbReference type="Pfam" id="PF25954">
    <property type="entry name" value="Beta-barrel_RND_2"/>
    <property type="match status" value="1"/>
</dbReference>
<dbReference type="Gene3D" id="2.40.30.170">
    <property type="match status" value="1"/>
</dbReference>
<dbReference type="SUPFAM" id="SSF111369">
    <property type="entry name" value="HlyD-like secretion proteins"/>
    <property type="match status" value="1"/>
</dbReference>
<dbReference type="PANTHER" id="PTHR30469">
    <property type="entry name" value="MULTIDRUG RESISTANCE PROTEIN MDTA"/>
    <property type="match status" value="1"/>
</dbReference>
<feature type="domain" description="CusB-like beta-barrel" evidence="1">
    <location>
        <begin position="6"/>
        <end position="72"/>
    </location>
</feature>
<evidence type="ECO:0000313" key="3">
    <source>
        <dbReference type="Proteomes" id="UP001220530"/>
    </source>
</evidence>
<evidence type="ECO:0000313" key="2">
    <source>
        <dbReference type="EMBL" id="WDR02823.1"/>
    </source>
</evidence>